<name>A0A644ZEC5_9ZZZZ</name>
<evidence type="ECO:0000313" key="1">
    <source>
        <dbReference type="EMBL" id="MPM36234.1"/>
    </source>
</evidence>
<accession>A0A644ZEC5</accession>
<organism evidence="1">
    <name type="scientific">bioreactor metagenome</name>
    <dbReference type="NCBI Taxonomy" id="1076179"/>
    <lineage>
        <taxon>unclassified sequences</taxon>
        <taxon>metagenomes</taxon>
        <taxon>ecological metagenomes</taxon>
    </lineage>
</organism>
<proteinExistence type="predicted"/>
<dbReference type="EMBL" id="VSSQ01007541">
    <property type="protein sequence ID" value="MPM36234.1"/>
    <property type="molecule type" value="Genomic_DNA"/>
</dbReference>
<gene>
    <name evidence="1" type="ORF">SDC9_82829</name>
</gene>
<comment type="caution">
    <text evidence="1">The sequence shown here is derived from an EMBL/GenBank/DDBJ whole genome shotgun (WGS) entry which is preliminary data.</text>
</comment>
<dbReference type="AlphaFoldDB" id="A0A644ZEC5"/>
<reference evidence="1" key="1">
    <citation type="submission" date="2019-08" db="EMBL/GenBank/DDBJ databases">
        <authorList>
            <person name="Kucharzyk K."/>
            <person name="Murdoch R.W."/>
            <person name="Higgins S."/>
            <person name="Loffler F."/>
        </authorList>
    </citation>
    <scope>NUCLEOTIDE SEQUENCE</scope>
</reference>
<protein>
    <submittedName>
        <fullName evidence="1">Uncharacterized protein</fullName>
    </submittedName>
</protein>
<sequence length="76" mass="8911">MRTASYITLVIAGALLSNDSGRMQIKIDYEYNKSMFCFYLDKNYKSNPLNKDNEQVVDHISTLFFHDCLLWKDLLP</sequence>